<dbReference type="GO" id="GO:0046872">
    <property type="term" value="F:metal ion binding"/>
    <property type="evidence" value="ECO:0007669"/>
    <property type="project" value="InterPro"/>
</dbReference>
<feature type="domain" description="Mycothiol-dependent maleylpyruvate isomerase metal-binding" evidence="1">
    <location>
        <begin position="20"/>
        <end position="132"/>
    </location>
</feature>
<dbReference type="InterPro" id="IPR034660">
    <property type="entry name" value="DinB/YfiT-like"/>
</dbReference>
<dbReference type="Gene3D" id="1.20.120.450">
    <property type="entry name" value="dinb family like domain"/>
    <property type="match status" value="1"/>
</dbReference>
<proteinExistence type="predicted"/>
<sequence length="193" mass="20814">MNADAATQVGARATEALGLLIDAVEQIPSESWDLPSNLEGWSIRDLVGHVTGSATKVVTLVEGGDIWQRPSEPDDWKCDDPAGRLRELAARLDGALPGADLDATRPSPQGDVPLHRALAYPAADLALHTWDLYRSRQQAFELPDDLLGFCRQLVELVPDDMLRRPGGFGPARAVPEGATPTARLMAFLGRSVD</sequence>
<dbReference type="NCBIfam" id="TIGR03086">
    <property type="entry name" value="TIGR03086 family metal-binding protein"/>
    <property type="match status" value="1"/>
</dbReference>
<dbReference type="InterPro" id="IPR017520">
    <property type="entry name" value="CHP03086"/>
</dbReference>
<dbReference type="AlphaFoldDB" id="A0A1X1XDN8"/>
<evidence type="ECO:0000313" key="2">
    <source>
        <dbReference type="EMBL" id="ORV96934.1"/>
    </source>
</evidence>
<reference evidence="2 3" key="1">
    <citation type="submission" date="2016-01" db="EMBL/GenBank/DDBJ databases">
        <title>The new phylogeny of the genus Mycobacterium.</title>
        <authorList>
            <person name="Tarcisio F."/>
            <person name="Conor M."/>
            <person name="Antonella G."/>
            <person name="Elisabetta G."/>
            <person name="Giulia F.S."/>
            <person name="Sara T."/>
            <person name="Anna F."/>
            <person name="Clotilde B."/>
            <person name="Roberto B."/>
            <person name="Veronica D.S."/>
            <person name="Fabio R."/>
            <person name="Monica P."/>
            <person name="Olivier J."/>
            <person name="Enrico T."/>
            <person name="Nicola S."/>
        </authorList>
    </citation>
    <scope>NUCLEOTIDE SEQUENCE [LARGE SCALE GENOMIC DNA]</scope>
    <source>
        <strain evidence="2 3">DSM 45166</strain>
    </source>
</reference>
<dbReference type="OrthoDB" id="5185819at2"/>
<dbReference type="EMBL" id="LQPE01000171">
    <property type="protein sequence ID" value="ORV96934.1"/>
    <property type="molecule type" value="Genomic_DNA"/>
</dbReference>
<dbReference type="InterPro" id="IPR024344">
    <property type="entry name" value="MDMPI_metal-binding"/>
</dbReference>
<dbReference type="InterPro" id="IPR017517">
    <property type="entry name" value="Maleyloyr_isom"/>
</dbReference>
<gene>
    <name evidence="2" type="ORF">AWC14_15580</name>
</gene>
<organism evidence="2 3">
    <name type="scientific">Mycobacterium kyorinense</name>
    <dbReference type="NCBI Taxonomy" id="487514"/>
    <lineage>
        <taxon>Bacteria</taxon>
        <taxon>Bacillati</taxon>
        <taxon>Actinomycetota</taxon>
        <taxon>Actinomycetes</taxon>
        <taxon>Mycobacteriales</taxon>
        <taxon>Mycobacteriaceae</taxon>
        <taxon>Mycobacterium</taxon>
    </lineage>
</organism>
<dbReference type="RefSeq" id="WP_045377502.1">
    <property type="nucleotide sequence ID" value="NZ_BBKA01000041.1"/>
</dbReference>
<comment type="caution">
    <text evidence="2">The sequence shown here is derived from an EMBL/GenBank/DDBJ whole genome shotgun (WGS) entry which is preliminary data.</text>
</comment>
<dbReference type="NCBIfam" id="TIGR03083">
    <property type="entry name" value="maleylpyruvate isomerase family mycothiol-dependent enzyme"/>
    <property type="match status" value="1"/>
</dbReference>
<evidence type="ECO:0000313" key="3">
    <source>
        <dbReference type="Proteomes" id="UP000193487"/>
    </source>
</evidence>
<protein>
    <recommendedName>
        <fullName evidence="1">Mycothiol-dependent maleylpyruvate isomerase metal-binding domain-containing protein</fullName>
    </recommendedName>
</protein>
<dbReference type="SUPFAM" id="SSF109854">
    <property type="entry name" value="DinB/YfiT-like putative metalloenzymes"/>
    <property type="match status" value="1"/>
</dbReference>
<dbReference type="Pfam" id="PF11716">
    <property type="entry name" value="MDMPI_N"/>
    <property type="match status" value="1"/>
</dbReference>
<accession>A0A1X1XDN8</accession>
<keyword evidence="3" id="KW-1185">Reference proteome</keyword>
<name>A0A1X1XDN8_9MYCO</name>
<dbReference type="Proteomes" id="UP000193487">
    <property type="component" value="Unassembled WGS sequence"/>
</dbReference>
<evidence type="ECO:0000259" key="1">
    <source>
        <dbReference type="Pfam" id="PF11716"/>
    </source>
</evidence>